<reference evidence="1 2" key="1">
    <citation type="submission" date="2019-04" db="EMBL/GenBank/DDBJ databases">
        <title>An improved genome assembly and genetic linkage map for asparagus bean, Vigna unguiculata ssp. sesquipedialis.</title>
        <authorList>
            <person name="Xia Q."/>
            <person name="Zhang R."/>
            <person name="Dong Y."/>
        </authorList>
    </citation>
    <scope>NUCLEOTIDE SEQUENCE [LARGE SCALE GENOMIC DNA]</scope>
    <source>
        <tissue evidence="1">Leaf</tissue>
    </source>
</reference>
<evidence type="ECO:0000313" key="2">
    <source>
        <dbReference type="Proteomes" id="UP000501690"/>
    </source>
</evidence>
<evidence type="ECO:0000313" key="1">
    <source>
        <dbReference type="EMBL" id="QCE09852.1"/>
    </source>
</evidence>
<dbReference type="Proteomes" id="UP000501690">
    <property type="component" value="Linkage Group LG10"/>
</dbReference>
<gene>
    <name evidence="1" type="ORF">DEO72_LG10g1075</name>
</gene>
<dbReference type="EMBL" id="CP039354">
    <property type="protein sequence ID" value="QCE09852.1"/>
    <property type="molecule type" value="Genomic_DNA"/>
</dbReference>
<organism evidence="1 2">
    <name type="scientific">Vigna unguiculata</name>
    <name type="common">Cowpea</name>
    <dbReference type="NCBI Taxonomy" id="3917"/>
    <lineage>
        <taxon>Eukaryota</taxon>
        <taxon>Viridiplantae</taxon>
        <taxon>Streptophyta</taxon>
        <taxon>Embryophyta</taxon>
        <taxon>Tracheophyta</taxon>
        <taxon>Spermatophyta</taxon>
        <taxon>Magnoliopsida</taxon>
        <taxon>eudicotyledons</taxon>
        <taxon>Gunneridae</taxon>
        <taxon>Pentapetalae</taxon>
        <taxon>rosids</taxon>
        <taxon>fabids</taxon>
        <taxon>Fabales</taxon>
        <taxon>Fabaceae</taxon>
        <taxon>Papilionoideae</taxon>
        <taxon>50 kb inversion clade</taxon>
        <taxon>NPAAA clade</taxon>
        <taxon>indigoferoid/millettioid clade</taxon>
        <taxon>Phaseoleae</taxon>
        <taxon>Vigna</taxon>
    </lineage>
</organism>
<name>A0A4D6NAD6_VIGUN</name>
<sequence>MSRDFSHPWLSYSCGSHNHNVSSPAIVSGSVGGTPHCHCGEIVVLRVARTVKNGGKQFWGGLGVKISKAAITSNGALKIMGMKEMQPLLDRAKEYVNWRKS</sequence>
<keyword evidence="2" id="KW-1185">Reference proteome</keyword>
<dbReference type="AlphaFoldDB" id="A0A4D6NAD6"/>
<protein>
    <submittedName>
        <fullName evidence="1">Uncharacterized protein</fullName>
    </submittedName>
</protein>
<proteinExistence type="predicted"/>
<accession>A0A4D6NAD6</accession>